<reference evidence="3 4" key="1">
    <citation type="submission" date="2017-04" db="EMBL/GenBank/DDBJ databases">
        <title>The whole genome sequencing and assembly of Halobacillus mangrovi strain.</title>
        <authorList>
            <person name="Lee S.-J."/>
            <person name="Park M.-K."/>
            <person name="Kim J.-Y."/>
            <person name="Lee Y.-J."/>
            <person name="Yi H."/>
            <person name="Bahn Y.-S."/>
            <person name="Kim J.F."/>
            <person name="Lee D.-W."/>
        </authorList>
    </citation>
    <scope>NUCLEOTIDE SEQUENCE [LARGE SCALE GENOMIC DNA]</scope>
    <source>
        <strain evidence="3 4">KTB 131</strain>
    </source>
</reference>
<dbReference type="RefSeq" id="WP_085027866.1">
    <property type="nucleotide sequence ID" value="NZ_CP020772.1"/>
</dbReference>
<dbReference type="Pfam" id="PF01381">
    <property type="entry name" value="HTH_3"/>
    <property type="match status" value="1"/>
</dbReference>
<gene>
    <name evidence="3" type="ORF">HM131_03175</name>
</gene>
<dbReference type="Pfam" id="PF13181">
    <property type="entry name" value="TPR_8"/>
    <property type="match status" value="1"/>
</dbReference>
<dbReference type="PROSITE" id="PS50005">
    <property type="entry name" value="TPR"/>
    <property type="match status" value="1"/>
</dbReference>
<dbReference type="InterPro" id="IPR001387">
    <property type="entry name" value="Cro/C1-type_HTH"/>
</dbReference>
<dbReference type="SMART" id="SM00028">
    <property type="entry name" value="TPR"/>
    <property type="match status" value="4"/>
</dbReference>
<keyword evidence="1" id="KW-0802">TPR repeat</keyword>
<dbReference type="KEGG" id="hmn:HM131_03175"/>
<dbReference type="Gene3D" id="1.10.260.40">
    <property type="entry name" value="lambda repressor-like DNA-binding domains"/>
    <property type="match status" value="1"/>
</dbReference>
<evidence type="ECO:0000259" key="2">
    <source>
        <dbReference type="PROSITE" id="PS50943"/>
    </source>
</evidence>
<accession>A0A1W5ZRH8</accession>
<dbReference type="SMART" id="SM00530">
    <property type="entry name" value="HTH_XRE"/>
    <property type="match status" value="1"/>
</dbReference>
<dbReference type="EMBL" id="CP020772">
    <property type="protein sequence ID" value="ARI75889.1"/>
    <property type="molecule type" value="Genomic_DNA"/>
</dbReference>
<dbReference type="OrthoDB" id="252257at2"/>
<dbReference type="InterPro" id="IPR010982">
    <property type="entry name" value="Lambda_DNA-bd_dom_sf"/>
</dbReference>
<name>A0A1W5ZRH8_9BACI</name>
<dbReference type="Gene3D" id="1.25.40.10">
    <property type="entry name" value="Tetratricopeptide repeat domain"/>
    <property type="match status" value="1"/>
</dbReference>
<dbReference type="AlphaFoldDB" id="A0A1W5ZRH8"/>
<evidence type="ECO:0000313" key="3">
    <source>
        <dbReference type="EMBL" id="ARI75889.1"/>
    </source>
</evidence>
<dbReference type="SUPFAM" id="SSF47413">
    <property type="entry name" value="lambda repressor-like DNA-binding domains"/>
    <property type="match status" value="1"/>
</dbReference>
<dbReference type="STRING" id="402384.HM131_03175"/>
<dbReference type="InterPro" id="IPR019734">
    <property type="entry name" value="TPR_rpt"/>
</dbReference>
<sequence>MKGSLIKQNRKLRDLTLEGLSKGICSVSYLSKIENNTIQASEKIYRLLGERLGIRLIDINQEFDEEIHQTLLSWHEASQLRDFTLMDHLKNKCEIALQENHNIDLLNLFKVIAARHHMTKTNQLLDNGLYKELEGLLVNSTNEYQFFYHKVIGLHYFLKFELKTASQHFLKSLSLLNQISYNETEIYFHLSLTYSHTRQFVESNVYGKKAIEGYKKSLNYSKIVDSIMVIAINYNRMNAHTIAEKYFLDLLKMAKYQLKPLEKRRVFHNLGAIYIHQEKYDLAFDYLKRASSIETDENILKSNTTYLLALTCYYNGDIEKSKEFLASGAVLAEKYNHIKYKHKLFTLKCRMNNTMHEDFFLQKLENQIIPDLKQSNDFEDYRYFLELLAKLCFEKRLYKKSATYFKKANSINHSPKKDLL</sequence>
<dbReference type="InterPro" id="IPR011990">
    <property type="entry name" value="TPR-like_helical_dom_sf"/>
</dbReference>
<dbReference type="GO" id="GO:0003677">
    <property type="term" value="F:DNA binding"/>
    <property type="evidence" value="ECO:0007669"/>
    <property type="project" value="InterPro"/>
</dbReference>
<dbReference type="SUPFAM" id="SSF48452">
    <property type="entry name" value="TPR-like"/>
    <property type="match status" value="2"/>
</dbReference>
<dbReference type="PROSITE" id="PS50943">
    <property type="entry name" value="HTH_CROC1"/>
    <property type="match status" value="1"/>
</dbReference>
<evidence type="ECO:0000256" key="1">
    <source>
        <dbReference type="PROSITE-ProRule" id="PRU00339"/>
    </source>
</evidence>
<evidence type="ECO:0000313" key="4">
    <source>
        <dbReference type="Proteomes" id="UP000192527"/>
    </source>
</evidence>
<feature type="repeat" description="TPR" evidence="1">
    <location>
        <begin position="264"/>
        <end position="297"/>
    </location>
</feature>
<feature type="domain" description="HTH cro/C1-type" evidence="2">
    <location>
        <begin position="6"/>
        <end position="59"/>
    </location>
</feature>
<proteinExistence type="predicted"/>
<organism evidence="3 4">
    <name type="scientific">Halobacillus mangrovi</name>
    <dbReference type="NCBI Taxonomy" id="402384"/>
    <lineage>
        <taxon>Bacteria</taxon>
        <taxon>Bacillati</taxon>
        <taxon>Bacillota</taxon>
        <taxon>Bacilli</taxon>
        <taxon>Bacillales</taxon>
        <taxon>Bacillaceae</taxon>
        <taxon>Halobacillus</taxon>
    </lineage>
</organism>
<dbReference type="Proteomes" id="UP000192527">
    <property type="component" value="Chromosome"/>
</dbReference>
<dbReference type="CDD" id="cd00093">
    <property type="entry name" value="HTH_XRE"/>
    <property type="match status" value="1"/>
</dbReference>
<protein>
    <submittedName>
        <fullName evidence="3">Transcriptional regulator</fullName>
    </submittedName>
</protein>
<keyword evidence="4" id="KW-1185">Reference proteome</keyword>